<dbReference type="AlphaFoldDB" id="A0A2M7ANW1"/>
<evidence type="ECO:0000313" key="4">
    <source>
        <dbReference type="Proteomes" id="UP000229916"/>
    </source>
</evidence>
<proteinExistence type="predicted"/>
<accession>A0A2M7ANW1</accession>
<gene>
    <name evidence="3" type="ORF">COS81_01520</name>
</gene>
<keyword evidence="1" id="KW-0812">Transmembrane</keyword>
<keyword evidence="1" id="KW-0472">Membrane</keyword>
<evidence type="ECO:0000259" key="2">
    <source>
        <dbReference type="Pfam" id="PF13386"/>
    </source>
</evidence>
<organism evidence="3 4">
    <name type="scientific">candidate division WWE3 bacterium CG06_land_8_20_14_3_00_42_16</name>
    <dbReference type="NCBI Taxonomy" id="1975083"/>
    <lineage>
        <taxon>Bacteria</taxon>
        <taxon>Katanobacteria</taxon>
    </lineage>
</organism>
<comment type="caution">
    <text evidence="3">The sequence shown here is derived from an EMBL/GenBank/DDBJ whole genome shotgun (WGS) entry which is preliminary data.</text>
</comment>
<protein>
    <recommendedName>
        <fullName evidence="2">Urease accessory protein UreH-like transmembrane domain-containing protein</fullName>
    </recommendedName>
</protein>
<evidence type="ECO:0000313" key="3">
    <source>
        <dbReference type="EMBL" id="PIU69073.1"/>
    </source>
</evidence>
<name>A0A2M7ANW1_UNCKA</name>
<dbReference type="EMBL" id="PEWD01000033">
    <property type="protein sequence ID" value="PIU69073.1"/>
    <property type="molecule type" value="Genomic_DNA"/>
</dbReference>
<feature type="transmembrane region" description="Helical" evidence="1">
    <location>
        <begin position="47"/>
        <end position="66"/>
    </location>
</feature>
<evidence type="ECO:0000256" key="1">
    <source>
        <dbReference type="SAM" id="Phobius"/>
    </source>
</evidence>
<keyword evidence="1" id="KW-1133">Transmembrane helix</keyword>
<feature type="transmembrane region" description="Helical" evidence="1">
    <location>
        <begin position="12"/>
        <end position="35"/>
    </location>
</feature>
<dbReference type="InterPro" id="IPR039447">
    <property type="entry name" value="UreH-like_TM_dom"/>
</dbReference>
<feature type="domain" description="Urease accessory protein UreH-like transmembrane" evidence="2">
    <location>
        <begin position="11"/>
        <end position="68"/>
    </location>
</feature>
<dbReference type="Pfam" id="PF13386">
    <property type="entry name" value="DsbD_2"/>
    <property type="match status" value="1"/>
</dbReference>
<sequence length="86" mass="9258">MIPLLTKSWVGFLAGLSVGITCISLCLPVFLPVLLSQKRSLKESWLAVLKFSLGRLSGYLFFGFIFSKLNTAPHGGADEANPTKSG</sequence>
<reference evidence="4" key="1">
    <citation type="submission" date="2017-09" db="EMBL/GenBank/DDBJ databases">
        <title>Depth-based differentiation of microbial function through sediment-hosted aquifers and enrichment of novel symbionts in the deep terrestrial subsurface.</title>
        <authorList>
            <person name="Probst A.J."/>
            <person name="Ladd B."/>
            <person name="Jarett J.K."/>
            <person name="Geller-Mcgrath D.E."/>
            <person name="Sieber C.M.K."/>
            <person name="Emerson J.B."/>
            <person name="Anantharaman K."/>
            <person name="Thomas B.C."/>
            <person name="Malmstrom R."/>
            <person name="Stieglmeier M."/>
            <person name="Klingl A."/>
            <person name="Woyke T."/>
            <person name="Ryan C.M."/>
            <person name="Banfield J.F."/>
        </authorList>
    </citation>
    <scope>NUCLEOTIDE SEQUENCE [LARGE SCALE GENOMIC DNA]</scope>
</reference>
<dbReference type="Proteomes" id="UP000229916">
    <property type="component" value="Unassembled WGS sequence"/>
</dbReference>